<comment type="similarity">
    <text evidence="2 5">Belongs to the citrate synthase family.</text>
</comment>
<feature type="domain" description="HTH merR-type" evidence="6">
    <location>
        <begin position="9"/>
        <end position="57"/>
    </location>
</feature>
<dbReference type="InterPro" id="IPR016143">
    <property type="entry name" value="Citrate_synth-like_sm_a-sub"/>
</dbReference>
<dbReference type="CDD" id="cd06102">
    <property type="entry name" value="citrate_synt_like_2"/>
    <property type="match status" value="1"/>
</dbReference>
<dbReference type="UniPathway" id="UPA00223">
    <property type="reaction ID" value="UER00717"/>
</dbReference>
<dbReference type="GO" id="GO:0006355">
    <property type="term" value="P:regulation of DNA-templated transcription"/>
    <property type="evidence" value="ECO:0007669"/>
    <property type="project" value="InterPro"/>
</dbReference>
<sequence>MEKIDQALYLSAREAAGELGVSPATLYAYVSRGMIRSEPSAETRTRRYRAEDVRALKGRRAPFGAPRGSDADAPVLDTAVSTITEAGPIYRGVPAVALAEDGSLEQAATLLWGFDAADPFSPANMPVVSDAMRAVGAAAKTAGPLSRAIAVLALAGETDPRAFNRAPLGRAQTGARVMRLVASAVLDAPPSARPLHEQVAGAWAPGNAKARALLRRALVLLADHELNASSFTVRCAASTGLNLYDAAIAGLAALKGPRHGGAGPLAAQMVADLAEGDMGAKIRDRVALGHAVPGFGHAVYRDGDPRAEALLSALAGAGADRRLAIEAPASITEATGLHPNIDFALAVLMRTLALPIGHETALFAIARTAGWIAHAIEQLETETLIRPRARYVGPAPSRG</sequence>
<dbReference type="InterPro" id="IPR000551">
    <property type="entry name" value="MerR-type_HTH_dom"/>
</dbReference>
<comment type="pathway">
    <text evidence="1">Carbohydrate metabolism; tricarboxylic acid cycle; isocitrate from oxaloacetate: step 1/2.</text>
</comment>
<dbReference type="GO" id="GO:0005975">
    <property type="term" value="P:carbohydrate metabolic process"/>
    <property type="evidence" value="ECO:0007669"/>
    <property type="project" value="TreeGrafter"/>
</dbReference>
<dbReference type="InterPro" id="IPR016142">
    <property type="entry name" value="Citrate_synth-like_lrg_a-sub"/>
</dbReference>
<name>A0A3R9Y5G9_9HYPH</name>
<keyword evidence="4 5" id="KW-0808">Transferase</keyword>
<dbReference type="InterPro" id="IPR019810">
    <property type="entry name" value="Citrate_synthase_AS"/>
</dbReference>
<organism evidence="7 8">
    <name type="scientific">Aquibium carbonis</name>
    <dbReference type="NCBI Taxonomy" id="2495581"/>
    <lineage>
        <taxon>Bacteria</taxon>
        <taxon>Pseudomonadati</taxon>
        <taxon>Pseudomonadota</taxon>
        <taxon>Alphaproteobacteria</taxon>
        <taxon>Hyphomicrobiales</taxon>
        <taxon>Phyllobacteriaceae</taxon>
        <taxon>Aquibium</taxon>
    </lineage>
</organism>
<dbReference type="PANTHER" id="PTHR11739">
    <property type="entry name" value="CITRATE SYNTHASE"/>
    <property type="match status" value="1"/>
</dbReference>
<gene>
    <name evidence="7" type="ORF">EJC49_19585</name>
</gene>
<dbReference type="GO" id="GO:0006099">
    <property type="term" value="P:tricarboxylic acid cycle"/>
    <property type="evidence" value="ECO:0007669"/>
    <property type="project" value="UniProtKB-UniPathway"/>
</dbReference>
<dbReference type="Pfam" id="PF00285">
    <property type="entry name" value="Citrate_synt"/>
    <property type="match status" value="1"/>
</dbReference>
<dbReference type="InterPro" id="IPR002020">
    <property type="entry name" value="Citrate_synthase"/>
</dbReference>
<accession>A0A3R9Y5G9</accession>
<evidence type="ECO:0000256" key="5">
    <source>
        <dbReference type="RuleBase" id="RU003406"/>
    </source>
</evidence>
<dbReference type="GO" id="GO:0036440">
    <property type="term" value="F:citrate synthase activity"/>
    <property type="evidence" value="ECO:0007669"/>
    <property type="project" value="UniProtKB-EC"/>
</dbReference>
<reference evidence="7 8" key="1">
    <citation type="submission" date="2018-12" db="EMBL/GenBank/DDBJ databases">
        <title>Mesorhizobium carbonis sp. nov., isolated from coal mine water.</title>
        <authorList>
            <person name="Xin W."/>
            <person name="Xu Z."/>
            <person name="Xiang F."/>
            <person name="Zhang J."/>
            <person name="Xi L."/>
            <person name="Liu J."/>
        </authorList>
    </citation>
    <scope>NUCLEOTIDE SEQUENCE [LARGE SCALE GENOMIC DNA]</scope>
    <source>
        <strain evidence="7 8">B2.3</strain>
    </source>
</reference>
<dbReference type="Gene3D" id="1.10.1660.10">
    <property type="match status" value="1"/>
</dbReference>
<dbReference type="PROSITE" id="PS00480">
    <property type="entry name" value="CITRATE_SYNTHASE"/>
    <property type="match status" value="1"/>
</dbReference>
<dbReference type="SUPFAM" id="SSF46955">
    <property type="entry name" value="Putative DNA-binding domain"/>
    <property type="match status" value="1"/>
</dbReference>
<evidence type="ECO:0000313" key="7">
    <source>
        <dbReference type="EMBL" id="RST84675.1"/>
    </source>
</evidence>
<dbReference type="GO" id="GO:0003677">
    <property type="term" value="F:DNA binding"/>
    <property type="evidence" value="ECO:0007669"/>
    <property type="project" value="InterPro"/>
</dbReference>
<dbReference type="SUPFAM" id="SSF48256">
    <property type="entry name" value="Citrate synthase"/>
    <property type="match status" value="1"/>
</dbReference>
<dbReference type="GO" id="GO:0005829">
    <property type="term" value="C:cytosol"/>
    <property type="evidence" value="ECO:0007669"/>
    <property type="project" value="TreeGrafter"/>
</dbReference>
<evidence type="ECO:0000256" key="4">
    <source>
        <dbReference type="ARBA" id="ARBA00022679"/>
    </source>
</evidence>
<dbReference type="Pfam" id="PF13411">
    <property type="entry name" value="MerR_1"/>
    <property type="match status" value="1"/>
</dbReference>
<comment type="caution">
    <text evidence="7">The sequence shown here is derived from an EMBL/GenBank/DDBJ whole genome shotgun (WGS) entry which is preliminary data.</text>
</comment>
<dbReference type="OrthoDB" id="9786046at2"/>
<dbReference type="InterPro" id="IPR036969">
    <property type="entry name" value="Citrate_synthase_sf"/>
</dbReference>
<dbReference type="AlphaFoldDB" id="A0A3R9Y5G9"/>
<protein>
    <recommendedName>
        <fullName evidence="3">citrate synthase (unknown stereospecificity)</fullName>
        <ecNumber evidence="3">2.3.3.16</ecNumber>
    </recommendedName>
</protein>
<dbReference type="PROSITE" id="PS50937">
    <property type="entry name" value="HTH_MERR_2"/>
    <property type="match status" value="1"/>
</dbReference>
<dbReference type="Gene3D" id="1.10.580.10">
    <property type="entry name" value="Citrate Synthase, domain 1"/>
    <property type="match status" value="1"/>
</dbReference>
<dbReference type="InterPro" id="IPR009061">
    <property type="entry name" value="DNA-bd_dom_put_sf"/>
</dbReference>
<dbReference type="RefSeq" id="WP_126701625.1">
    <property type="nucleotide sequence ID" value="NZ_RWKW01000083.1"/>
</dbReference>
<dbReference type="PRINTS" id="PR00143">
    <property type="entry name" value="CITRTSNTHASE"/>
</dbReference>
<dbReference type="Proteomes" id="UP000278398">
    <property type="component" value="Unassembled WGS sequence"/>
</dbReference>
<dbReference type="EC" id="2.3.3.16" evidence="3"/>
<dbReference type="EMBL" id="RWKW01000083">
    <property type="protein sequence ID" value="RST84675.1"/>
    <property type="molecule type" value="Genomic_DNA"/>
</dbReference>
<dbReference type="Gene3D" id="1.10.230.10">
    <property type="entry name" value="Cytochrome P450-Terp, domain 2"/>
    <property type="match status" value="1"/>
</dbReference>
<dbReference type="PANTHER" id="PTHR11739:SF4">
    <property type="entry name" value="CITRATE SYNTHASE, PEROXISOMAL"/>
    <property type="match status" value="1"/>
</dbReference>
<evidence type="ECO:0000313" key="8">
    <source>
        <dbReference type="Proteomes" id="UP000278398"/>
    </source>
</evidence>
<proteinExistence type="inferred from homology"/>
<evidence type="ECO:0000256" key="2">
    <source>
        <dbReference type="ARBA" id="ARBA00010566"/>
    </source>
</evidence>
<keyword evidence="8" id="KW-1185">Reference proteome</keyword>
<evidence type="ECO:0000256" key="3">
    <source>
        <dbReference type="ARBA" id="ARBA00012972"/>
    </source>
</evidence>
<evidence type="ECO:0000256" key="1">
    <source>
        <dbReference type="ARBA" id="ARBA00004751"/>
    </source>
</evidence>
<evidence type="ECO:0000259" key="6">
    <source>
        <dbReference type="PROSITE" id="PS50937"/>
    </source>
</evidence>